<gene>
    <name evidence="6" type="ORF">GCHA_1429</name>
</gene>
<organism evidence="6 7">
    <name type="scientific">Paraglaciecola chathamensis S18K6</name>
    <dbReference type="NCBI Taxonomy" id="1127672"/>
    <lineage>
        <taxon>Bacteria</taxon>
        <taxon>Pseudomonadati</taxon>
        <taxon>Pseudomonadota</taxon>
        <taxon>Gammaproteobacteria</taxon>
        <taxon>Alteromonadales</taxon>
        <taxon>Alteromonadaceae</taxon>
        <taxon>Paraglaciecola</taxon>
    </lineage>
</organism>
<sequence length="330" mass="38465">MKQQNVYCEPLCIAKEYLFDIQKISYQDAEPYSCLMHFHEVHELIIFEDIEGCYFSSQGDSQLANNDIVLTPALEVHNYEISPKAKSWYLIQFVPKILDLPQFQSVKPLFNRGMHLRMNRQNIDVVQQQCRWLLDCFEHQPRSEKSVALLNLLLLWIADQAQQVEQNSEHTLRHVQGYSRLMPVIKLFKHDEYVNLSVGEAAEKCHLSTSHFSRLFKSVFRHTYANYILQHKLYHGARMLSQSKYSVTQISYEMAFSSPSHFIAHFKKYYGVTPYQYRSDIHRRAQHAESAENAENAENAESADTIDSSHSSKSTADNDNPKTTWAKETF</sequence>
<dbReference type="SUPFAM" id="SSF46689">
    <property type="entry name" value="Homeodomain-like"/>
    <property type="match status" value="2"/>
</dbReference>
<dbReference type="PRINTS" id="PR00032">
    <property type="entry name" value="HTHARAC"/>
</dbReference>
<dbReference type="Gene3D" id="1.10.10.60">
    <property type="entry name" value="Homeodomain-like"/>
    <property type="match status" value="2"/>
</dbReference>
<dbReference type="PROSITE" id="PS00041">
    <property type="entry name" value="HTH_ARAC_FAMILY_1"/>
    <property type="match status" value="1"/>
</dbReference>
<dbReference type="GO" id="GO:0003700">
    <property type="term" value="F:DNA-binding transcription factor activity"/>
    <property type="evidence" value="ECO:0007669"/>
    <property type="project" value="InterPro"/>
</dbReference>
<dbReference type="InterPro" id="IPR020449">
    <property type="entry name" value="Tscrpt_reg_AraC-type_HTH"/>
</dbReference>
<name>A0AAV3UVZ1_9ALTE</name>
<dbReference type="AlphaFoldDB" id="A0AAV3UVZ1"/>
<feature type="region of interest" description="Disordered" evidence="4">
    <location>
        <begin position="285"/>
        <end position="330"/>
    </location>
</feature>
<dbReference type="PANTHER" id="PTHR43280">
    <property type="entry name" value="ARAC-FAMILY TRANSCRIPTIONAL REGULATOR"/>
    <property type="match status" value="1"/>
</dbReference>
<evidence type="ECO:0000313" key="7">
    <source>
        <dbReference type="Proteomes" id="UP000006320"/>
    </source>
</evidence>
<keyword evidence="1" id="KW-0805">Transcription regulation</keyword>
<feature type="compositionally biased region" description="Low complexity" evidence="4">
    <location>
        <begin position="291"/>
        <end position="303"/>
    </location>
</feature>
<dbReference type="Pfam" id="PF12833">
    <property type="entry name" value="HTH_18"/>
    <property type="match status" value="1"/>
</dbReference>
<evidence type="ECO:0000259" key="5">
    <source>
        <dbReference type="PROSITE" id="PS01124"/>
    </source>
</evidence>
<accession>A0AAV3UVZ1</accession>
<evidence type="ECO:0000313" key="6">
    <source>
        <dbReference type="EMBL" id="GAC09388.1"/>
    </source>
</evidence>
<feature type="compositionally biased region" description="Polar residues" evidence="4">
    <location>
        <begin position="305"/>
        <end position="323"/>
    </location>
</feature>
<proteinExistence type="predicted"/>
<evidence type="ECO:0000256" key="1">
    <source>
        <dbReference type="ARBA" id="ARBA00023015"/>
    </source>
</evidence>
<dbReference type="GO" id="GO:0043565">
    <property type="term" value="F:sequence-specific DNA binding"/>
    <property type="evidence" value="ECO:0007669"/>
    <property type="project" value="InterPro"/>
</dbReference>
<reference evidence="6 7" key="1">
    <citation type="journal article" date="2017" name="Antonie Van Leeuwenhoek">
        <title>Rhizobium rhizosphaerae sp. nov., a novel species isolated from rice rhizosphere.</title>
        <authorList>
            <person name="Zhao J.J."/>
            <person name="Zhang J."/>
            <person name="Zhang R.J."/>
            <person name="Zhang C.W."/>
            <person name="Yin H.Q."/>
            <person name="Zhang X.X."/>
        </authorList>
    </citation>
    <scope>NUCLEOTIDE SEQUENCE [LARGE SCALE GENOMIC DNA]</scope>
    <source>
        <strain evidence="6 7">S18K6</strain>
    </source>
</reference>
<protein>
    <submittedName>
        <fullName evidence="6">AraC family transcriptional regulator</fullName>
    </submittedName>
</protein>
<keyword evidence="3" id="KW-0804">Transcription</keyword>
<dbReference type="InterPro" id="IPR018060">
    <property type="entry name" value="HTH_AraC"/>
</dbReference>
<dbReference type="InterPro" id="IPR009057">
    <property type="entry name" value="Homeodomain-like_sf"/>
</dbReference>
<evidence type="ECO:0000256" key="3">
    <source>
        <dbReference type="ARBA" id="ARBA00023163"/>
    </source>
</evidence>
<keyword evidence="2" id="KW-0238">DNA-binding</keyword>
<dbReference type="Proteomes" id="UP000006320">
    <property type="component" value="Unassembled WGS sequence"/>
</dbReference>
<dbReference type="EMBL" id="BAEM01000022">
    <property type="protein sequence ID" value="GAC09388.1"/>
    <property type="molecule type" value="Genomic_DNA"/>
</dbReference>
<dbReference type="InterPro" id="IPR018062">
    <property type="entry name" value="HTH_AraC-typ_CS"/>
</dbReference>
<comment type="caution">
    <text evidence="6">The sequence shown here is derived from an EMBL/GenBank/DDBJ whole genome shotgun (WGS) entry which is preliminary data.</text>
</comment>
<evidence type="ECO:0000256" key="2">
    <source>
        <dbReference type="ARBA" id="ARBA00023125"/>
    </source>
</evidence>
<feature type="domain" description="HTH araC/xylS-type" evidence="5">
    <location>
        <begin position="179"/>
        <end position="280"/>
    </location>
</feature>
<dbReference type="PANTHER" id="PTHR43280:SF2">
    <property type="entry name" value="HTH-TYPE TRANSCRIPTIONAL REGULATOR EXSA"/>
    <property type="match status" value="1"/>
</dbReference>
<evidence type="ECO:0000256" key="4">
    <source>
        <dbReference type="SAM" id="MobiDB-lite"/>
    </source>
</evidence>
<dbReference type="SMART" id="SM00342">
    <property type="entry name" value="HTH_ARAC"/>
    <property type="match status" value="1"/>
</dbReference>
<dbReference type="PROSITE" id="PS01124">
    <property type="entry name" value="HTH_ARAC_FAMILY_2"/>
    <property type="match status" value="1"/>
</dbReference>
<dbReference type="RefSeq" id="WP_007986435.1">
    <property type="nucleotide sequence ID" value="NZ_BAEM01000022.1"/>
</dbReference>